<dbReference type="EMBL" id="QGKY02001925">
    <property type="protein sequence ID" value="KAF2549025.1"/>
    <property type="molecule type" value="Genomic_DNA"/>
</dbReference>
<feature type="region of interest" description="Disordered" evidence="1">
    <location>
        <begin position="1"/>
        <end position="23"/>
    </location>
</feature>
<reference evidence="2" key="1">
    <citation type="submission" date="2019-12" db="EMBL/GenBank/DDBJ databases">
        <title>Genome sequencing and annotation of Brassica cretica.</title>
        <authorList>
            <person name="Studholme D.J."/>
            <person name="Sarris P.F."/>
        </authorList>
    </citation>
    <scope>NUCLEOTIDE SEQUENCE</scope>
    <source>
        <strain evidence="2">PFS-102/07</strain>
        <tissue evidence="2">Leaf</tissue>
    </source>
</reference>
<comment type="caution">
    <text evidence="2">The sequence shown here is derived from an EMBL/GenBank/DDBJ whole genome shotgun (WGS) entry which is preliminary data.</text>
</comment>
<evidence type="ECO:0000313" key="2">
    <source>
        <dbReference type="EMBL" id="KAF2549025.1"/>
    </source>
</evidence>
<gene>
    <name evidence="2" type="ORF">F2Q70_00022443</name>
</gene>
<proteinExistence type="predicted"/>
<accession>A0A8S9GRU1</accession>
<dbReference type="AlphaFoldDB" id="A0A8S9GRU1"/>
<protein>
    <submittedName>
        <fullName evidence="2">Uncharacterized protein</fullName>
    </submittedName>
</protein>
<organism evidence="2">
    <name type="scientific">Brassica cretica</name>
    <name type="common">Mustard</name>
    <dbReference type="NCBI Taxonomy" id="69181"/>
    <lineage>
        <taxon>Eukaryota</taxon>
        <taxon>Viridiplantae</taxon>
        <taxon>Streptophyta</taxon>
        <taxon>Embryophyta</taxon>
        <taxon>Tracheophyta</taxon>
        <taxon>Spermatophyta</taxon>
        <taxon>Magnoliopsida</taxon>
        <taxon>eudicotyledons</taxon>
        <taxon>Gunneridae</taxon>
        <taxon>Pentapetalae</taxon>
        <taxon>rosids</taxon>
        <taxon>malvids</taxon>
        <taxon>Brassicales</taxon>
        <taxon>Brassicaceae</taxon>
        <taxon>Brassiceae</taxon>
        <taxon>Brassica</taxon>
    </lineage>
</organism>
<evidence type="ECO:0000256" key="1">
    <source>
        <dbReference type="SAM" id="MobiDB-lite"/>
    </source>
</evidence>
<name>A0A8S9GRU1_BRACR</name>
<sequence>MVNYNMEPTGDEANDSNEELKKSIRRQGKCNRVEGIDEEGVEGTWTMCKNTRRFHYTQNMLESSKQHIDETTCRSFSFSEGSIEYRPCLDNFDQLELTGDEANDSDEELKKSIRRQGKCNRVEGKEEEGVEVVAKSIAKPFVKFLTYLAQPNGLQLNEYQKL</sequence>